<evidence type="ECO:0000313" key="2">
    <source>
        <dbReference type="Proteomes" id="UP000290289"/>
    </source>
</evidence>
<accession>A0A498KCU2</accession>
<keyword evidence="2" id="KW-1185">Reference proteome</keyword>
<gene>
    <name evidence="1" type="ORF">DVH24_004277</name>
</gene>
<proteinExistence type="predicted"/>
<dbReference type="AlphaFoldDB" id="A0A498KCU2"/>
<dbReference type="PANTHER" id="PTHR35318">
    <property type="entry name" value="BNAA10G08410D PROTEIN"/>
    <property type="match status" value="1"/>
</dbReference>
<name>A0A498KCU2_MALDO</name>
<dbReference type="Proteomes" id="UP000290289">
    <property type="component" value="Chromosome 3"/>
</dbReference>
<dbReference type="PANTHER" id="PTHR35318:SF2">
    <property type="entry name" value="OS08G0138900 PROTEIN"/>
    <property type="match status" value="1"/>
</dbReference>
<sequence length="144" mass="15754">MKFLLEFVSCCGATRPATSTSEPASLSEETRSLVRAPSRMRRCSRKRRSSVNSCDWRPSLSSISEDNVTAMVVDRTAGIERSVKRKSGHDRPKVQVRSHDEDNGYASVICDSGVLSDAFYVLISWDGLAIAAGYSCSKLGGIMK</sequence>
<evidence type="ECO:0000313" key="1">
    <source>
        <dbReference type="EMBL" id="RXI03625.1"/>
    </source>
</evidence>
<reference evidence="1 2" key="1">
    <citation type="submission" date="2018-10" db="EMBL/GenBank/DDBJ databases">
        <title>A high-quality apple genome assembly.</title>
        <authorList>
            <person name="Hu J."/>
        </authorList>
    </citation>
    <scope>NUCLEOTIDE SEQUENCE [LARGE SCALE GENOMIC DNA]</scope>
    <source>
        <strain evidence="2">cv. HFTH1</strain>
        <tissue evidence="1">Young leaf</tissue>
    </source>
</reference>
<organism evidence="1 2">
    <name type="scientific">Malus domestica</name>
    <name type="common">Apple</name>
    <name type="synonym">Pyrus malus</name>
    <dbReference type="NCBI Taxonomy" id="3750"/>
    <lineage>
        <taxon>Eukaryota</taxon>
        <taxon>Viridiplantae</taxon>
        <taxon>Streptophyta</taxon>
        <taxon>Embryophyta</taxon>
        <taxon>Tracheophyta</taxon>
        <taxon>Spermatophyta</taxon>
        <taxon>Magnoliopsida</taxon>
        <taxon>eudicotyledons</taxon>
        <taxon>Gunneridae</taxon>
        <taxon>Pentapetalae</taxon>
        <taxon>rosids</taxon>
        <taxon>fabids</taxon>
        <taxon>Rosales</taxon>
        <taxon>Rosaceae</taxon>
        <taxon>Amygdaloideae</taxon>
        <taxon>Maleae</taxon>
        <taxon>Malus</taxon>
    </lineage>
</organism>
<comment type="caution">
    <text evidence="1">The sequence shown here is derived from an EMBL/GenBank/DDBJ whole genome shotgun (WGS) entry which is preliminary data.</text>
</comment>
<dbReference type="EMBL" id="RDQH01000329">
    <property type="protein sequence ID" value="RXI03625.1"/>
    <property type="molecule type" value="Genomic_DNA"/>
</dbReference>
<protein>
    <submittedName>
        <fullName evidence="1">Uncharacterized protein</fullName>
    </submittedName>
</protein>